<keyword evidence="7 16" id="KW-0812">Transmembrane</keyword>
<evidence type="ECO:0000256" key="4">
    <source>
        <dbReference type="ARBA" id="ARBA00021095"/>
    </source>
</evidence>
<dbReference type="EMBL" id="MH934953">
    <property type="protein sequence ID" value="AZB51189.1"/>
    <property type="molecule type" value="Genomic_DNA"/>
</dbReference>
<keyword evidence="5" id="KW-0813">Transport</keyword>
<feature type="transmembrane region" description="Helical" evidence="16">
    <location>
        <begin position="21"/>
        <end position="41"/>
    </location>
</feature>
<evidence type="ECO:0000256" key="10">
    <source>
        <dbReference type="ARBA" id="ARBA00022989"/>
    </source>
</evidence>
<dbReference type="EC" id="7.1.1.2" evidence="3"/>
<feature type="transmembrane region" description="Helical" evidence="16">
    <location>
        <begin position="80"/>
        <end position="100"/>
    </location>
</feature>
<comment type="subcellular location">
    <subcellularLocation>
        <location evidence="1">Mitochondrion membrane</location>
        <topology evidence="1">Multi-pass membrane protein</topology>
    </subcellularLocation>
</comment>
<geneLocation type="mitochondrion" evidence="17"/>
<evidence type="ECO:0000256" key="15">
    <source>
        <dbReference type="ARBA" id="ARBA00049551"/>
    </source>
</evidence>
<keyword evidence="10 16" id="KW-1133">Transmembrane helix</keyword>
<comment type="catalytic activity">
    <reaction evidence="15">
        <text>a ubiquinone + NADH + 5 H(+)(in) = a ubiquinol + NAD(+) + 4 H(+)(out)</text>
        <dbReference type="Rhea" id="RHEA:29091"/>
        <dbReference type="Rhea" id="RHEA-COMP:9565"/>
        <dbReference type="Rhea" id="RHEA-COMP:9566"/>
        <dbReference type="ChEBI" id="CHEBI:15378"/>
        <dbReference type="ChEBI" id="CHEBI:16389"/>
        <dbReference type="ChEBI" id="CHEBI:17976"/>
        <dbReference type="ChEBI" id="CHEBI:57540"/>
        <dbReference type="ChEBI" id="CHEBI:57945"/>
        <dbReference type="EC" id="7.1.1.2"/>
    </reaction>
</comment>
<reference evidence="17" key="1">
    <citation type="journal article" date="2018" name="Korean J. Parasitol.">
        <title>Complete Mitochondrial Genome of the Chagas Disease Vector, Triatoma rubrofasciata.</title>
        <authorList>
            <person name="Dong L."/>
            <person name="Ma X."/>
            <person name="Wang M."/>
            <person name="Zhu D."/>
            <person name="Feng Y."/>
            <person name="Zhang Y."/>
            <person name="Wang J."/>
        </authorList>
    </citation>
    <scope>NUCLEOTIDE SEQUENCE</scope>
</reference>
<feature type="transmembrane region" description="Helical" evidence="16">
    <location>
        <begin position="47"/>
        <end position="68"/>
    </location>
</feature>
<sequence>MHSISILSIITSVTFLLTKHPLSMGFTLIIQTILISMMTGLLINMFWFSYILIISMLSGMLVLFIYMASVASNEKFHTTWSMALYIIPLSFSSAILFFIMDQLESGSMQSMMKKNMLEDNQLTSLAKLFNLNNMSITILLVTYLFLTMIAVSYVANTYEGPLRAKN</sequence>
<keyword evidence="8" id="KW-1278">Translocase</keyword>
<dbReference type="GO" id="GO:0008137">
    <property type="term" value="F:NADH dehydrogenase (ubiquinone) activity"/>
    <property type="evidence" value="ECO:0007669"/>
    <property type="project" value="UniProtKB-EC"/>
</dbReference>
<evidence type="ECO:0000256" key="11">
    <source>
        <dbReference type="ARBA" id="ARBA00023027"/>
    </source>
</evidence>
<protein>
    <recommendedName>
        <fullName evidence="4">NADH-ubiquinone oxidoreductase chain 6</fullName>
        <ecNumber evidence="3">7.1.1.2</ecNumber>
    </recommendedName>
    <alternativeName>
        <fullName evidence="14">NADH dehydrogenase subunit 6</fullName>
    </alternativeName>
</protein>
<keyword evidence="6" id="KW-0679">Respiratory chain</keyword>
<evidence type="ECO:0000313" key="17">
    <source>
        <dbReference type="EMBL" id="AZB51189.1"/>
    </source>
</evidence>
<comment type="similarity">
    <text evidence="2">Belongs to the complex I subunit 6 family.</text>
</comment>
<organism evidence="17">
    <name type="scientific">Triatoma rubrofasciata</name>
    <name type="common">large kissing bug</name>
    <dbReference type="NCBI Taxonomy" id="162384"/>
    <lineage>
        <taxon>Eukaryota</taxon>
        <taxon>Metazoa</taxon>
        <taxon>Ecdysozoa</taxon>
        <taxon>Arthropoda</taxon>
        <taxon>Hexapoda</taxon>
        <taxon>Insecta</taxon>
        <taxon>Pterygota</taxon>
        <taxon>Neoptera</taxon>
        <taxon>Paraneoptera</taxon>
        <taxon>Hemiptera</taxon>
        <taxon>Heteroptera</taxon>
        <taxon>Panheteroptera</taxon>
        <taxon>Cimicomorpha</taxon>
        <taxon>Reduviidae</taxon>
        <taxon>Triatominae</taxon>
        <taxon>Triatoma</taxon>
    </lineage>
</organism>
<keyword evidence="12 17" id="KW-0496">Mitochondrion</keyword>
<evidence type="ECO:0000256" key="12">
    <source>
        <dbReference type="ARBA" id="ARBA00023128"/>
    </source>
</evidence>
<evidence type="ECO:0000256" key="6">
    <source>
        <dbReference type="ARBA" id="ARBA00022660"/>
    </source>
</evidence>
<dbReference type="PANTHER" id="PTHR11435:SF1">
    <property type="entry name" value="NADH-UBIQUINONE OXIDOREDUCTASE CHAIN 6"/>
    <property type="match status" value="1"/>
</dbReference>
<evidence type="ECO:0000256" key="9">
    <source>
        <dbReference type="ARBA" id="ARBA00022982"/>
    </source>
</evidence>
<gene>
    <name evidence="17" type="primary">ND6</name>
</gene>
<dbReference type="AlphaFoldDB" id="A0A3G6VB75"/>
<evidence type="ECO:0000256" key="13">
    <source>
        <dbReference type="ARBA" id="ARBA00023136"/>
    </source>
</evidence>
<evidence type="ECO:0000256" key="3">
    <source>
        <dbReference type="ARBA" id="ARBA00012944"/>
    </source>
</evidence>
<proteinExistence type="inferred from homology"/>
<keyword evidence="13 16" id="KW-0472">Membrane</keyword>
<dbReference type="PANTHER" id="PTHR11435">
    <property type="entry name" value="NADH UBIQUINONE OXIDOREDUCTASE SUBUNIT ND6"/>
    <property type="match status" value="1"/>
</dbReference>
<accession>A0A3G6VB75</accession>
<feature type="transmembrane region" description="Helical" evidence="16">
    <location>
        <begin position="134"/>
        <end position="155"/>
    </location>
</feature>
<keyword evidence="9" id="KW-0249">Electron transport</keyword>
<dbReference type="InterPro" id="IPR050269">
    <property type="entry name" value="ComplexI_Subunit6"/>
</dbReference>
<evidence type="ECO:0000256" key="5">
    <source>
        <dbReference type="ARBA" id="ARBA00022448"/>
    </source>
</evidence>
<evidence type="ECO:0000256" key="2">
    <source>
        <dbReference type="ARBA" id="ARBA00005698"/>
    </source>
</evidence>
<evidence type="ECO:0000256" key="8">
    <source>
        <dbReference type="ARBA" id="ARBA00022967"/>
    </source>
</evidence>
<dbReference type="GO" id="GO:0031966">
    <property type="term" value="C:mitochondrial membrane"/>
    <property type="evidence" value="ECO:0007669"/>
    <property type="project" value="UniProtKB-SubCell"/>
</dbReference>
<keyword evidence="11" id="KW-0520">NAD</keyword>
<evidence type="ECO:0000256" key="7">
    <source>
        <dbReference type="ARBA" id="ARBA00022692"/>
    </source>
</evidence>
<evidence type="ECO:0000256" key="16">
    <source>
        <dbReference type="SAM" id="Phobius"/>
    </source>
</evidence>
<evidence type="ECO:0000256" key="14">
    <source>
        <dbReference type="ARBA" id="ARBA00031019"/>
    </source>
</evidence>
<name>A0A3G6VB75_9HEMI</name>
<evidence type="ECO:0000256" key="1">
    <source>
        <dbReference type="ARBA" id="ARBA00004225"/>
    </source>
</evidence>